<comment type="caution">
    <text evidence="2">The sequence shown here is derived from an EMBL/GenBank/DDBJ whole genome shotgun (WGS) entry which is preliminary data.</text>
</comment>
<organism evidence="2 3">
    <name type="scientific">Effrenium voratum</name>
    <dbReference type="NCBI Taxonomy" id="2562239"/>
    <lineage>
        <taxon>Eukaryota</taxon>
        <taxon>Sar</taxon>
        <taxon>Alveolata</taxon>
        <taxon>Dinophyceae</taxon>
        <taxon>Suessiales</taxon>
        <taxon>Symbiodiniaceae</taxon>
        <taxon>Effrenium</taxon>
    </lineage>
</organism>
<dbReference type="Proteomes" id="UP001178507">
    <property type="component" value="Unassembled WGS sequence"/>
</dbReference>
<reference evidence="2" key="1">
    <citation type="submission" date="2023-08" db="EMBL/GenBank/DDBJ databases">
        <authorList>
            <person name="Chen Y."/>
            <person name="Shah S."/>
            <person name="Dougan E. K."/>
            <person name="Thang M."/>
            <person name="Chan C."/>
        </authorList>
    </citation>
    <scope>NUCLEOTIDE SEQUENCE</scope>
</reference>
<accession>A0AA36NG29</accession>
<dbReference type="AlphaFoldDB" id="A0AA36NG29"/>
<sequence length="475" mass="52430">MDPSCLDPCCLDREGWNEALSALSIPAAPGGSWRAFPHLSSRRVFSERIRERANLVLQVVRLFGDGLEPDCQLCQIGGGYAEHLGGPRHWSRLCDFLGEGPVESHLEGFWNMQRLRGGWLRLNELDGRLQICKGADFPAAAGLKPPCGQLPAGVAPPPDAPTRGAELPSCASLAQEGSWVEICEPLSWSARPKADWRLYAHLGSQRAFREGMRPRAEMVVNAMSSWARMGWIAPSLECRICDGCRGYEEHLGGPKHYATLSQRYMLDGVAVEEVREQLWNSWPVPGGRLRINELDGAIQMLKGELRPPHAPPHGKHSPPRGQRGPPRFGDSPSSTVTFAARDEDMSSVLGVVGAQEEAQIWSQKCAAAHIAWQRWWCKSVATHEKLENLRKVVDLTVVCSVCSAATTDLRSHVRTQHHFERLMLQLSSGKTPHQRVTISGRMLLLRHEDLTLLDCPEPAESAQKAAAADGSIEEV</sequence>
<feature type="compositionally biased region" description="Low complexity" evidence="1">
    <location>
        <begin position="319"/>
        <end position="329"/>
    </location>
</feature>
<feature type="region of interest" description="Disordered" evidence="1">
    <location>
        <begin position="304"/>
        <end position="335"/>
    </location>
</feature>
<evidence type="ECO:0000256" key="1">
    <source>
        <dbReference type="SAM" id="MobiDB-lite"/>
    </source>
</evidence>
<keyword evidence="3" id="KW-1185">Reference proteome</keyword>
<evidence type="ECO:0000313" key="2">
    <source>
        <dbReference type="EMBL" id="CAJ1400778.1"/>
    </source>
</evidence>
<name>A0AA36NG29_9DINO</name>
<dbReference type="EMBL" id="CAUJNA010003385">
    <property type="protein sequence ID" value="CAJ1400778.1"/>
    <property type="molecule type" value="Genomic_DNA"/>
</dbReference>
<gene>
    <name evidence="2" type="ORF">EVOR1521_LOCUS24069</name>
</gene>
<protein>
    <submittedName>
        <fullName evidence="2">Uncharacterized protein</fullName>
    </submittedName>
</protein>
<proteinExistence type="predicted"/>
<evidence type="ECO:0000313" key="3">
    <source>
        <dbReference type="Proteomes" id="UP001178507"/>
    </source>
</evidence>